<dbReference type="EMBL" id="JABFTP020000144">
    <property type="protein sequence ID" value="KAL3280949.1"/>
    <property type="molecule type" value="Genomic_DNA"/>
</dbReference>
<dbReference type="Proteomes" id="UP001516400">
    <property type="component" value="Unassembled WGS sequence"/>
</dbReference>
<evidence type="ECO:0000313" key="3">
    <source>
        <dbReference type="Proteomes" id="UP001516400"/>
    </source>
</evidence>
<evidence type="ECO:0000256" key="1">
    <source>
        <dbReference type="SAM" id="MobiDB-lite"/>
    </source>
</evidence>
<accession>A0ABD2NQQ4</accession>
<feature type="region of interest" description="Disordered" evidence="1">
    <location>
        <begin position="101"/>
        <end position="120"/>
    </location>
</feature>
<name>A0ABD2NQQ4_9CUCU</name>
<comment type="caution">
    <text evidence="2">The sequence shown here is derived from an EMBL/GenBank/DDBJ whole genome shotgun (WGS) entry which is preliminary data.</text>
</comment>
<proteinExistence type="predicted"/>
<evidence type="ECO:0000313" key="2">
    <source>
        <dbReference type="EMBL" id="KAL3280949.1"/>
    </source>
</evidence>
<sequence length="120" mass="14293">MDVRSFKCCKGVKAANYFRLLCMNIYHASCIERKNTMEKVEGCRILCSIECKKEYLKRKEESAMLDVKAEQLARKCSEQQEEILALQETLDHKEIENKELIQQHKQERQDKDLLIKRLKR</sequence>
<reference evidence="2 3" key="1">
    <citation type="journal article" date="2021" name="BMC Biol.">
        <title>Horizontally acquired antibacterial genes associated with adaptive radiation of ladybird beetles.</title>
        <authorList>
            <person name="Li H.S."/>
            <person name="Tang X.F."/>
            <person name="Huang Y.H."/>
            <person name="Xu Z.Y."/>
            <person name="Chen M.L."/>
            <person name="Du X.Y."/>
            <person name="Qiu B.Y."/>
            <person name="Chen P.T."/>
            <person name="Zhang W."/>
            <person name="Slipinski A."/>
            <person name="Escalona H.E."/>
            <person name="Waterhouse R.M."/>
            <person name="Zwick A."/>
            <person name="Pang H."/>
        </authorList>
    </citation>
    <scope>NUCLEOTIDE SEQUENCE [LARGE SCALE GENOMIC DNA]</scope>
    <source>
        <strain evidence="2">SYSU2018</strain>
    </source>
</reference>
<dbReference type="AlphaFoldDB" id="A0ABD2NQQ4"/>
<gene>
    <name evidence="2" type="ORF">HHI36_004175</name>
</gene>
<protein>
    <submittedName>
        <fullName evidence="2">Uncharacterized protein</fullName>
    </submittedName>
</protein>
<keyword evidence="3" id="KW-1185">Reference proteome</keyword>
<organism evidence="2 3">
    <name type="scientific">Cryptolaemus montrouzieri</name>
    <dbReference type="NCBI Taxonomy" id="559131"/>
    <lineage>
        <taxon>Eukaryota</taxon>
        <taxon>Metazoa</taxon>
        <taxon>Ecdysozoa</taxon>
        <taxon>Arthropoda</taxon>
        <taxon>Hexapoda</taxon>
        <taxon>Insecta</taxon>
        <taxon>Pterygota</taxon>
        <taxon>Neoptera</taxon>
        <taxon>Endopterygota</taxon>
        <taxon>Coleoptera</taxon>
        <taxon>Polyphaga</taxon>
        <taxon>Cucujiformia</taxon>
        <taxon>Coccinelloidea</taxon>
        <taxon>Coccinellidae</taxon>
        <taxon>Scymninae</taxon>
        <taxon>Scymnini</taxon>
        <taxon>Cryptolaemus</taxon>
    </lineage>
</organism>